<feature type="signal peptide" evidence="1">
    <location>
        <begin position="1"/>
        <end position="27"/>
    </location>
</feature>
<evidence type="ECO:0000313" key="2">
    <source>
        <dbReference type="EMBL" id="BAQ47180.1"/>
    </source>
</evidence>
<gene>
    <name evidence="2" type="ORF">Maq22A_c20715</name>
</gene>
<dbReference type="AlphaFoldDB" id="A0A0C6FVJ8"/>
<dbReference type="RefSeq" id="WP_060848172.1">
    <property type="nucleotide sequence ID" value="NZ_AP014704.1"/>
</dbReference>
<dbReference type="PATRIC" id="fig|270351.10.peg.4004"/>
<reference evidence="2 3" key="1">
    <citation type="journal article" date="2015" name="Genome Announc.">
        <title>Complete Genome Sequence of Methylobacterium aquaticum Strain 22A, Isolated from Racomitrium japonicum Moss.</title>
        <authorList>
            <person name="Tani A."/>
            <person name="Ogura Y."/>
            <person name="Hayashi T."/>
            <person name="Kimbara K."/>
        </authorList>
    </citation>
    <scope>NUCLEOTIDE SEQUENCE [LARGE SCALE GENOMIC DNA]</scope>
    <source>
        <strain evidence="2 3">MA-22A</strain>
    </source>
</reference>
<name>A0A0C6FVJ8_9HYPH</name>
<organism evidence="2 3">
    <name type="scientific">Methylobacterium aquaticum</name>
    <dbReference type="NCBI Taxonomy" id="270351"/>
    <lineage>
        <taxon>Bacteria</taxon>
        <taxon>Pseudomonadati</taxon>
        <taxon>Pseudomonadota</taxon>
        <taxon>Alphaproteobacteria</taxon>
        <taxon>Hyphomicrobiales</taxon>
        <taxon>Methylobacteriaceae</taxon>
        <taxon>Methylobacterium</taxon>
    </lineage>
</organism>
<evidence type="ECO:0000313" key="3">
    <source>
        <dbReference type="Proteomes" id="UP000061432"/>
    </source>
</evidence>
<accession>A0A0C6FVJ8</accession>
<sequence length="128" mass="12610">MTSSRLPVLAAALAPALLLAPAGPASAAPSAGRFDGAWSVVATAETGNCTGPYRYPIVIRDGVVDDAGGNGVDASGRAGADGRITGTIRSGLASVSVSGRLRGTAGSGRWSLAGISPCSGRWTARRTG</sequence>
<dbReference type="Proteomes" id="UP000061432">
    <property type="component" value="Chromosome"/>
</dbReference>
<protein>
    <submittedName>
        <fullName evidence="2">Uncharacterized protein</fullName>
    </submittedName>
</protein>
<reference evidence="3" key="2">
    <citation type="submission" date="2015-01" db="EMBL/GenBank/DDBJ databases">
        <title>Complete genome sequence of Methylobacterium aquaticum strain 22A.</title>
        <authorList>
            <person name="Tani A."/>
            <person name="Ogura Y."/>
            <person name="Hayashi T."/>
        </authorList>
    </citation>
    <scope>NUCLEOTIDE SEQUENCE [LARGE SCALE GENOMIC DNA]</scope>
    <source>
        <strain evidence="3">MA-22A</strain>
    </source>
</reference>
<feature type="chain" id="PRO_5002197364" evidence="1">
    <location>
        <begin position="28"/>
        <end position="128"/>
    </location>
</feature>
<dbReference type="KEGG" id="maqu:Maq22A_c20715"/>
<proteinExistence type="predicted"/>
<keyword evidence="1" id="KW-0732">Signal</keyword>
<dbReference type="EMBL" id="AP014704">
    <property type="protein sequence ID" value="BAQ47180.1"/>
    <property type="molecule type" value="Genomic_DNA"/>
</dbReference>
<dbReference type="OrthoDB" id="7933613at2"/>
<evidence type="ECO:0000256" key="1">
    <source>
        <dbReference type="SAM" id="SignalP"/>
    </source>
</evidence>